<dbReference type="Proteomes" id="UP000028926">
    <property type="component" value="Chromosome"/>
</dbReference>
<protein>
    <submittedName>
        <fullName evidence="2">Uncharacterized protein</fullName>
    </submittedName>
</protein>
<evidence type="ECO:0000313" key="2">
    <source>
        <dbReference type="EMBL" id="AIK97146.1"/>
    </source>
</evidence>
<sequence>MFCAGSSSAVSPCNNFCTAPKACTSAIIKNQCLTKCTETLNFDLYCKLKEKGVKKKTAKRISIYTQADDKQNSEQAIDFLVEIDNLHNAVNVNHLNQFFSNFSEKQTPLKAIANYLENSKEKALKFITQLPDSSQSSEPTKSRKKTIISSIFSKERSSSQSEYKIK</sequence>
<evidence type="ECO:0000256" key="1">
    <source>
        <dbReference type="SAM" id="MobiDB-lite"/>
    </source>
</evidence>
<evidence type="ECO:0000313" key="3">
    <source>
        <dbReference type="Proteomes" id="UP000028926"/>
    </source>
</evidence>
<dbReference type="EMBL" id="CP008941">
    <property type="protein sequence ID" value="AIK97146.1"/>
    <property type="molecule type" value="Genomic_DNA"/>
</dbReference>
<gene>
    <name evidence="2" type="ORF">ID47_11020</name>
</gene>
<reference evidence="2 3" key="1">
    <citation type="submission" date="2014-07" db="EMBL/GenBank/DDBJ databases">
        <title>Comparative genomic insights into amoeba endosymbionts belonging to the families of Holosporaceae and Candidatus Midichloriaceae within Rickettsiales.</title>
        <authorList>
            <person name="Wang Z."/>
            <person name="Wu M."/>
        </authorList>
    </citation>
    <scope>NUCLEOTIDE SEQUENCE [LARGE SCALE GENOMIC DNA]</scope>
    <source>
        <strain evidence="2">PRA3</strain>
    </source>
</reference>
<feature type="compositionally biased region" description="Polar residues" evidence="1">
    <location>
        <begin position="130"/>
        <end position="139"/>
    </location>
</feature>
<keyword evidence="3" id="KW-1185">Reference proteome</keyword>
<accession>A0A077AX34</accession>
<organism evidence="2 3">
    <name type="scientific">Candidatus Odyssella acanthamoebae</name>
    <dbReference type="NCBI Taxonomy" id="91604"/>
    <lineage>
        <taxon>Bacteria</taxon>
        <taxon>Pseudomonadati</taxon>
        <taxon>Pseudomonadota</taxon>
        <taxon>Alphaproteobacteria</taxon>
        <taxon>Holosporales</taxon>
        <taxon>Candidatus Paracaedibacteraceae</taxon>
        <taxon>Candidatus Odyssella</taxon>
    </lineage>
</organism>
<name>A0A077AX34_9PROT</name>
<proteinExistence type="predicted"/>
<dbReference type="AlphaFoldDB" id="A0A077AX34"/>
<dbReference type="HOGENOM" id="CLU_1599724_0_0_5"/>
<feature type="region of interest" description="Disordered" evidence="1">
    <location>
        <begin position="130"/>
        <end position="149"/>
    </location>
</feature>
<dbReference type="KEGG" id="paca:ID47_11020"/>